<dbReference type="PANTHER" id="PTHR11439:SF470">
    <property type="entry name" value="CYSTEINE-RICH RLK (RECEPTOR-LIKE PROTEIN KINASE) 8"/>
    <property type="match status" value="1"/>
</dbReference>
<protein>
    <submittedName>
        <fullName evidence="2">Cysteine-rich RLK (RECEPTOR-like protein kinase) 8</fullName>
    </submittedName>
</protein>
<sequence length="381" mass="43129">MDLGESSNLVCKLSKSIYDLKQASRQWFHAFFQVILKCGFTQSPSEHSLFTKGIGDDFIYLLVYVDDVVLAGKKLHLLAVVQDFLQQHFKLKILGPLKYFLGFEIARNNTGISLSQRHYTLQLLEDIGCLGKKPAETLLIASHKLSAHEGELLPDPQLYRRLVGRLLYLTHTRPDNTYVVHLLSQLVSSPRQPHLQAAYHLLSHIKKSYGQGLFFSKINNLQLRAFVDADYGSCPDTRRSTTGYCTYLGDSLISWKSKKQHTVSRSSCEAEYRAMASATCELTWLAALLSSFGIKVSQASLFCDNQSAVHLASNQVFHERSKHIEVDCHFIREKVVVGFLKLFHVRSINQLVDIFTKALPSSMFNHFVFKLGLLNIHQPPA</sequence>
<gene>
    <name evidence="2" type="ORF">HRI_002183700</name>
</gene>
<keyword evidence="2" id="KW-0808">Transferase</keyword>
<comment type="caution">
    <text evidence="2">The sequence shown here is derived from an EMBL/GenBank/DDBJ whole genome shotgun (WGS) entry which is preliminary data.</text>
</comment>
<proteinExistence type="predicted"/>
<dbReference type="PANTHER" id="PTHR11439">
    <property type="entry name" value="GAG-POL-RELATED RETROTRANSPOSON"/>
    <property type="match status" value="1"/>
</dbReference>
<dbReference type="GO" id="GO:0016301">
    <property type="term" value="F:kinase activity"/>
    <property type="evidence" value="ECO:0007669"/>
    <property type="project" value="UniProtKB-KW"/>
</dbReference>
<dbReference type="Proteomes" id="UP001165190">
    <property type="component" value="Unassembled WGS sequence"/>
</dbReference>
<keyword evidence="3" id="KW-1185">Reference proteome</keyword>
<evidence type="ECO:0000313" key="2">
    <source>
        <dbReference type="EMBL" id="GMI85144.1"/>
    </source>
</evidence>
<dbReference type="OrthoDB" id="414945at2759"/>
<dbReference type="InterPro" id="IPR013103">
    <property type="entry name" value="RVT_2"/>
</dbReference>
<evidence type="ECO:0000313" key="3">
    <source>
        <dbReference type="Proteomes" id="UP001165190"/>
    </source>
</evidence>
<keyword evidence="2" id="KW-0418">Kinase</keyword>
<feature type="domain" description="Reverse transcriptase Ty1/copia-type" evidence="1">
    <location>
        <begin position="6"/>
        <end position="136"/>
    </location>
</feature>
<dbReference type="CDD" id="cd09272">
    <property type="entry name" value="RNase_HI_RT_Ty1"/>
    <property type="match status" value="1"/>
</dbReference>
<dbReference type="InterPro" id="IPR043502">
    <property type="entry name" value="DNA/RNA_pol_sf"/>
</dbReference>
<reference evidence="2" key="1">
    <citation type="submission" date="2023-05" db="EMBL/GenBank/DDBJ databases">
        <title>Genome and transcriptome analyses reveal genes involved in the formation of fine ridges on petal epidermal cells in Hibiscus trionum.</title>
        <authorList>
            <person name="Koshimizu S."/>
            <person name="Masuda S."/>
            <person name="Ishii T."/>
            <person name="Shirasu K."/>
            <person name="Hoshino A."/>
            <person name="Arita M."/>
        </authorList>
    </citation>
    <scope>NUCLEOTIDE SEQUENCE</scope>
    <source>
        <strain evidence="2">Hamamatsu line</strain>
    </source>
</reference>
<accession>A0A9W7M209</accession>
<dbReference type="EMBL" id="BSYR01000020">
    <property type="protein sequence ID" value="GMI85144.1"/>
    <property type="molecule type" value="Genomic_DNA"/>
</dbReference>
<dbReference type="AlphaFoldDB" id="A0A9W7M209"/>
<dbReference type="SUPFAM" id="SSF56672">
    <property type="entry name" value="DNA/RNA polymerases"/>
    <property type="match status" value="1"/>
</dbReference>
<name>A0A9W7M209_HIBTR</name>
<organism evidence="2 3">
    <name type="scientific">Hibiscus trionum</name>
    <name type="common">Flower of an hour</name>
    <dbReference type="NCBI Taxonomy" id="183268"/>
    <lineage>
        <taxon>Eukaryota</taxon>
        <taxon>Viridiplantae</taxon>
        <taxon>Streptophyta</taxon>
        <taxon>Embryophyta</taxon>
        <taxon>Tracheophyta</taxon>
        <taxon>Spermatophyta</taxon>
        <taxon>Magnoliopsida</taxon>
        <taxon>eudicotyledons</taxon>
        <taxon>Gunneridae</taxon>
        <taxon>Pentapetalae</taxon>
        <taxon>rosids</taxon>
        <taxon>malvids</taxon>
        <taxon>Malvales</taxon>
        <taxon>Malvaceae</taxon>
        <taxon>Malvoideae</taxon>
        <taxon>Hibiscus</taxon>
    </lineage>
</organism>
<evidence type="ECO:0000259" key="1">
    <source>
        <dbReference type="Pfam" id="PF07727"/>
    </source>
</evidence>
<dbReference type="Pfam" id="PF07727">
    <property type="entry name" value="RVT_2"/>
    <property type="match status" value="1"/>
</dbReference>